<name>A0A2S5SRY0_9BURK</name>
<keyword evidence="5" id="KW-1185">Reference proteome</keyword>
<keyword evidence="3" id="KW-0460">Magnesium</keyword>
<dbReference type="Proteomes" id="UP000238605">
    <property type="component" value="Unassembled WGS sequence"/>
</dbReference>
<dbReference type="Gene3D" id="3.40.50.1000">
    <property type="entry name" value="HAD superfamily/HAD-like"/>
    <property type="match status" value="1"/>
</dbReference>
<dbReference type="InterPro" id="IPR006385">
    <property type="entry name" value="HAD_hydro_SerB1"/>
</dbReference>
<comment type="caution">
    <text evidence="4">The sequence shown here is derived from an EMBL/GenBank/DDBJ whole genome shotgun (WGS) entry which is preliminary data.</text>
</comment>
<dbReference type="OrthoDB" id="9784466at2"/>
<evidence type="ECO:0000256" key="1">
    <source>
        <dbReference type="ARBA" id="ARBA00022723"/>
    </source>
</evidence>
<evidence type="ECO:0000313" key="4">
    <source>
        <dbReference type="EMBL" id="PPE65459.1"/>
    </source>
</evidence>
<dbReference type="AlphaFoldDB" id="A0A2S5SRY0"/>
<evidence type="ECO:0000256" key="3">
    <source>
        <dbReference type="ARBA" id="ARBA00022842"/>
    </source>
</evidence>
<dbReference type="Gene3D" id="1.20.1440.100">
    <property type="entry name" value="SG protein - dephosphorylation function"/>
    <property type="match status" value="1"/>
</dbReference>
<dbReference type="PANTHER" id="PTHR43344:SF13">
    <property type="entry name" value="PHOSPHATASE RV3661-RELATED"/>
    <property type="match status" value="1"/>
</dbReference>
<dbReference type="EMBL" id="PSNX01000014">
    <property type="protein sequence ID" value="PPE65459.1"/>
    <property type="molecule type" value="Genomic_DNA"/>
</dbReference>
<dbReference type="Pfam" id="PF12710">
    <property type="entry name" value="HAD"/>
    <property type="match status" value="1"/>
</dbReference>
<dbReference type="SUPFAM" id="SSF56784">
    <property type="entry name" value="HAD-like"/>
    <property type="match status" value="1"/>
</dbReference>
<dbReference type="RefSeq" id="WP_104303454.1">
    <property type="nucleotide sequence ID" value="NZ_PSNX01000014.1"/>
</dbReference>
<dbReference type="InterPro" id="IPR036412">
    <property type="entry name" value="HAD-like_sf"/>
</dbReference>
<dbReference type="CDD" id="cd02612">
    <property type="entry name" value="HAD_PGPPase"/>
    <property type="match status" value="1"/>
</dbReference>
<reference evidence="4 5" key="1">
    <citation type="submission" date="2018-02" db="EMBL/GenBank/DDBJ databases">
        <title>Reclassifiation of [Polyangium] brachysporum DSM 7029 as Guopingzhaonella breviflexa gen. nov., sp. nov., a member of the family Comamonadaceae.</title>
        <authorList>
            <person name="Tang B."/>
        </authorList>
    </citation>
    <scope>NUCLEOTIDE SEQUENCE [LARGE SCALE GENOMIC DNA]</scope>
    <source>
        <strain evidence="4 5">BCRC 80649</strain>
    </source>
</reference>
<dbReference type="InterPro" id="IPR023214">
    <property type="entry name" value="HAD_sf"/>
</dbReference>
<dbReference type="PANTHER" id="PTHR43344">
    <property type="entry name" value="PHOSPHOSERINE PHOSPHATASE"/>
    <property type="match status" value="1"/>
</dbReference>
<gene>
    <name evidence="4" type="ORF">C1704_14495</name>
</gene>
<dbReference type="GO" id="GO:0016787">
    <property type="term" value="F:hydrolase activity"/>
    <property type="evidence" value="ECO:0007669"/>
    <property type="project" value="UniProtKB-KW"/>
</dbReference>
<sequence length="226" mass="25439">MTTTRNLCLFDLDHTLLPIDSDHAFGDFMVRIGWADGDAFRRGNDLYYAQYQAGRLDLGEYIDFSTAPWRHRSPDEQRAVQQRFLDEVVRPVLLPQALDLVREHQARGDLVAIVTATNEFVTAPIAKAFGVDHLLAVQLERDASGTITGRIHGVPSYREGKVTRVDQWLAGLGAGWSQFERTSFYSDSPNDLPLLERASDPVATNPSPALESLARERGWRILKLFE</sequence>
<keyword evidence="2 4" id="KW-0378">Hydrolase</keyword>
<evidence type="ECO:0000256" key="2">
    <source>
        <dbReference type="ARBA" id="ARBA00022801"/>
    </source>
</evidence>
<evidence type="ECO:0000313" key="5">
    <source>
        <dbReference type="Proteomes" id="UP000238605"/>
    </source>
</evidence>
<dbReference type="NCBIfam" id="TIGR01488">
    <property type="entry name" value="HAD-SF-IB"/>
    <property type="match status" value="1"/>
</dbReference>
<dbReference type="GO" id="GO:0046872">
    <property type="term" value="F:metal ion binding"/>
    <property type="evidence" value="ECO:0007669"/>
    <property type="project" value="UniProtKB-KW"/>
</dbReference>
<keyword evidence="1" id="KW-0479">Metal-binding</keyword>
<dbReference type="InterPro" id="IPR050582">
    <property type="entry name" value="HAD-like_SerB"/>
</dbReference>
<organism evidence="4 5">
    <name type="scientific">Caldimonas caldifontis</name>
    <dbReference type="NCBI Taxonomy" id="1452508"/>
    <lineage>
        <taxon>Bacteria</taxon>
        <taxon>Pseudomonadati</taxon>
        <taxon>Pseudomonadota</taxon>
        <taxon>Betaproteobacteria</taxon>
        <taxon>Burkholderiales</taxon>
        <taxon>Sphaerotilaceae</taxon>
        <taxon>Caldimonas</taxon>
    </lineage>
</organism>
<accession>A0A2S5SRY0</accession>
<protein>
    <submittedName>
        <fullName evidence="4">HAD-IB family hydrolase</fullName>
    </submittedName>
</protein>
<proteinExistence type="predicted"/>
<dbReference type="NCBIfam" id="TIGR01490">
    <property type="entry name" value="HAD-SF-IB-hyp1"/>
    <property type="match status" value="1"/>
</dbReference>